<organism evidence="5 6">
    <name type="scientific">Aquariibacter albus</name>
    <dbReference type="NCBI Taxonomy" id="2759899"/>
    <lineage>
        <taxon>Bacteria</taxon>
        <taxon>Pseudomonadati</taxon>
        <taxon>Pseudomonadota</taxon>
        <taxon>Betaproteobacteria</taxon>
        <taxon>Burkholderiales</taxon>
        <taxon>Sphaerotilaceae</taxon>
        <taxon>Aquariibacter</taxon>
    </lineage>
</organism>
<keyword evidence="6" id="KW-1185">Reference proteome</keyword>
<dbReference type="Pfam" id="PF00106">
    <property type="entry name" value="adh_short"/>
    <property type="match status" value="1"/>
</dbReference>
<comment type="caution">
    <text evidence="5">The sequence shown here is derived from an EMBL/GenBank/DDBJ whole genome shotgun (WGS) entry which is preliminary data.</text>
</comment>
<keyword evidence="2" id="KW-0560">Oxidoreductase</keyword>
<dbReference type="SMART" id="SM00822">
    <property type="entry name" value="PKS_KR"/>
    <property type="match status" value="1"/>
</dbReference>
<dbReference type="InterPro" id="IPR002347">
    <property type="entry name" value="SDR_fam"/>
</dbReference>
<dbReference type="GO" id="GO:0016491">
    <property type="term" value="F:oxidoreductase activity"/>
    <property type="evidence" value="ECO:0007669"/>
    <property type="project" value="UniProtKB-KW"/>
</dbReference>
<dbReference type="EMBL" id="JACIVI010000001">
    <property type="protein sequence ID" value="MBB1161232.1"/>
    <property type="molecule type" value="Genomic_DNA"/>
</dbReference>
<evidence type="ECO:0000256" key="1">
    <source>
        <dbReference type="ARBA" id="ARBA00006484"/>
    </source>
</evidence>
<comment type="similarity">
    <text evidence="1 3">Belongs to the short-chain dehydrogenases/reductases (SDR) family.</text>
</comment>
<evidence type="ECO:0000256" key="3">
    <source>
        <dbReference type="RuleBase" id="RU000363"/>
    </source>
</evidence>
<dbReference type="SUPFAM" id="SSF51735">
    <property type="entry name" value="NAD(P)-binding Rossmann-fold domains"/>
    <property type="match status" value="1"/>
</dbReference>
<protein>
    <submittedName>
        <fullName evidence="5">SDR family oxidoreductase</fullName>
    </submittedName>
</protein>
<evidence type="ECO:0000313" key="6">
    <source>
        <dbReference type="Proteomes" id="UP000586093"/>
    </source>
</evidence>
<dbReference type="NCBIfam" id="NF006565">
    <property type="entry name" value="PRK09072.1"/>
    <property type="match status" value="1"/>
</dbReference>
<feature type="domain" description="Ketoreductase" evidence="4">
    <location>
        <begin position="6"/>
        <end position="197"/>
    </location>
</feature>
<dbReference type="PRINTS" id="PR00080">
    <property type="entry name" value="SDRFAMILY"/>
</dbReference>
<reference evidence="5 6" key="1">
    <citation type="submission" date="2020-08" db="EMBL/GenBank/DDBJ databases">
        <title>Aquariorum lacteus gen. nov., sp. nov., a new member of the family Comamonadaceae, isolated from freshwater aquarium.</title>
        <authorList>
            <person name="Chun S.-J."/>
        </authorList>
    </citation>
    <scope>NUCLEOTIDE SEQUENCE [LARGE SCALE GENOMIC DNA]</scope>
    <source>
        <strain evidence="5 6">SJAQ100</strain>
    </source>
</reference>
<dbReference type="PANTHER" id="PTHR44196">
    <property type="entry name" value="DEHYDROGENASE/REDUCTASE SDR FAMILY MEMBER 7B"/>
    <property type="match status" value="1"/>
</dbReference>
<dbReference type="AlphaFoldDB" id="A0A839HJT2"/>
<dbReference type="InterPro" id="IPR020904">
    <property type="entry name" value="Sc_DH/Rdtase_CS"/>
</dbReference>
<dbReference type="Gene3D" id="3.40.50.720">
    <property type="entry name" value="NAD(P)-binding Rossmann-like Domain"/>
    <property type="match status" value="1"/>
</dbReference>
<dbReference type="InterPro" id="IPR057326">
    <property type="entry name" value="KR_dom"/>
</dbReference>
<evidence type="ECO:0000259" key="4">
    <source>
        <dbReference type="SMART" id="SM00822"/>
    </source>
</evidence>
<dbReference type="GO" id="GO:0016020">
    <property type="term" value="C:membrane"/>
    <property type="evidence" value="ECO:0007669"/>
    <property type="project" value="TreeGrafter"/>
</dbReference>
<evidence type="ECO:0000256" key="2">
    <source>
        <dbReference type="ARBA" id="ARBA00023002"/>
    </source>
</evidence>
<proteinExistence type="inferred from homology"/>
<gene>
    <name evidence="5" type="ORF">H4F90_04470</name>
</gene>
<dbReference type="Proteomes" id="UP000586093">
    <property type="component" value="Unassembled WGS sequence"/>
</dbReference>
<dbReference type="InterPro" id="IPR036291">
    <property type="entry name" value="NAD(P)-bd_dom_sf"/>
</dbReference>
<name>A0A839HJT2_9BURK</name>
<dbReference type="PANTHER" id="PTHR44196:SF1">
    <property type="entry name" value="DEHYDROGENASE_REDUCTASE SDR FAMILY MEMBER 7B"/>
    <property type="match status" value="1"/>
</dbReference>
<sequence length="272" mass="28446">MKLDRARALLTGAAGGIGREAAQALAARGAGLLLVGRRAEPLEDLARTLGQQFSRSFGALRAGEAPMDIAWLAADITCPEDQARCAEAAEACGVDLLIHNAGLPAFGRFETLDAERLQALMAVNLIAPMQLSLALLPGLRRKPQAAIVAIGSVLGRLGLPGHVAYGASKAGLRGFCEGLRRELADTRVRVQYLGPRAVATGFNSPEAEAHRLASGSRADPPAQVARALVALIERGEAERHLGFPERLAGPINACLPTLLDGPLGRQARSLPA</sequence>
<dbReference type="RefSeq" id="WP_182661842.1">
    <property type="nucleotide sequence ID" value="NZ_JACIVI010000001.1"/>
</dbReference>
<evidence type="ECO:0000313" key="5">
    <source>
        <dbReference type="EMBL" id="MBB1161232.1"/>
    </source>
</evidence>
<dbReference type="PROSITE" id="PS00061">
    <property type="entry name" value="ADH_SHORT"/>
    <property type="match status" value="1"/>
</dbReference>
<dbReference type="CDD" id="cd05233">
    <property type="entry name" value="SDR_c"/>
    <property type="match status" value="1"/>
</dbReference>
<accession>A0A839HJT2</accession>
<dbReference type="PRINTS" id="PR00081">
    <property type="entry name" value="GDHRDH"/>
</dbReference>